<evidence type="ECO:0000313" key="2">
    <source>
        <dbReference type="EMBL" id="KAG0571918.1"/>
    </source>
</evidence>
<feature type="compositionally biased region" description="Polar residues" evidence="1">
    <location>
        <begin position="138"/>
        <end position="150"/>
    </location>
</feature>
<feature type="compositionally biased region" description="Basic and acidic residues" evidence="1">
    <location>
        <begin position="37"/>
        <end position="51"/>
    </location>
</feature>
<keyword evidence="3" id="KW-1185">Reference proteome</keyword>
<accession>A0A8T0HMQ2</accession>
<feature type="region of interest" description="Disordered" evidence="1">
    <location>
        <begin position="36"/>
        <end position="89"/>
    </location>
</feature>
<dbReference type="EMBL" id="CM026426">
    <property type="protein sequence ID" value="KAG0571918.1"/>
    <property type="molecule type" value="Genomic_DNA"/>
</dbReference>
<dbReference type="AlphaFoldDB" id="A0A8T0HMQ2"/>
<comment type="caution">
    <text evidence="2">The sequence shown here is derived from an EMBL/GenBank/DDBJ whole genome shotgun (WGS) entry which is preliminary data.</text>
</comment>
<evidence type="ECO:0000313" key="3">
    <source>
        <dbReference type="Proteomes" id="UP000822688"/>
    </source>
</evidence>
<evidence type="ECO:0000256" key="1">
    <source>
        <dbReference type="SAM" id="MobiDB-lite"/>
    </source>
</evidence>
<name>A0A8T0HMQ2_CERPU</name>
<gene>
    <name evidence="2" type="ORF">KC19_VG053600</name>
</gene>
<dbReference type="Proteomes" id="UP000822688">
    <property type="component" value="Chromosome V"/>
</dbReference>
<proteinExistence type="predicted"/>
<sequence>MYICHIDYIESQSTSDEAERDLRRCRESSSFGVQVTERQRLSKSVDDECCRPGHGSKRHHASRDGTSNSGMGDFAQPFPPSSLQPPSGWAWVRIPQSHTGKEFVNVVGAVPDFDAPDRCQHLNTENVSNVQEIGELGRQSNDRSSATKSSNIKEDSKK</sequence>
<feature type="region of interest" description="Disordered" evidence="1">
    <location>
        <begin position="130"/>
        <end position="158"/>
    </location>
</feature>
<organism evidence="2 3">
    <name type="scientific">Ceratodon purpureus</name>
    <name type="common">Fire moss</name>
    <name type="synonym">Dicranum purpureum</name>
    <dbReference type="NCBI Taxonomy" id="3225"/>
    <lineage>
        <taxon>Eukaryota</taxon>
        <taxon>Viridiplantae</taxon>
        <taxon>Streptophyta</taxon>
        <taxon>Embryophyta</taxon>
        <taxon>Bryophyta</taxon>
        <taxon>Bryophytina</taxon>
        <taxon>Bryopsida</taxon>
        <taxon>Dicranidae</taxon>
        <taxon>Pseudoditrichales</taxon>
        <taxon>Ditrichaceae</taxon>
        <taxon>Ceratodon</taxon>
    </lineage>
</organism>
<reference evidence="2" key="1">
    <citation type="submission" date="2020-06" db="EMBL/GenBank/DDBJ databases">
        <title>WGS assembly of Ceratodon purpureus strain R40.</title>
        <authorList>
            <person name="Carey S.B."/>
            <person name="Jenkins J."/>
            <person name="Shu S."/>
            <person name="Lovell J.T."/>
            <person name="Sreedasyam A."/>
            <person name="Maumus F."/>
            <person name="Tiley G.P."/>
            <person name="Fernandez-Pozo N."/>
            <person name="Barry K."/>
            <person name="Chen C."/>
            <person name="Wang M."/>
            <person name="Lipzen A."/>
            <person name="Daum C."/>
            <person name="Saski C.A."/>
            <person name="Payton A.C."/>
            <person name="Mcbreen J.C."/>
            <person name="Conrad R.E."/>
            <person name="Kollar L.M."/>
            <person name="Olsson S."/>
            <person name="Huttunen S."/>
            <person name="Landis J.B."/>
            <person name="Wickett N.J."/>
            <person name="Johnson M.G."/>
            <person name="Rensing S.A."/>
            <person name="Grimwood J."/>
            <person name="Schmutz J."/>
            <person name="Mcdaniel S.F."/>
        </authorList>
    </citation>
    <scope>NUCLEOTIDE SEQUENCE</scope>
    <source>
        <strain evidence="2">R40</strain>
    </source>
</reference>
<protein>
    <submittedName>
        <fullName evidence="2">Uncharacterized protein</fullName>
    </submittedName>
</protein>